<reference evidence="2 3" key="1">
    <citation type="submission" date="2015-06" db="EMBL/GenBank/DDBJ databases">
        <title>Draft genome of the ant-associated black yeast Phialophora attae CBS 131958.</title>
        <authorList>
            <person name="Moreno L.F."/>
            <person name="Stielow B.J."/>
            <person name="de Hoog S."/>
            <person name="Vicente V.A."/>
            <person name="Weiss V.A."/>
            <person name="de Vries M."/>
            <person name="Cruz L.M."/>
            <person name="Souza E.M."/>
        </authorList>
    </citation>
    <scope>NUCLEOTIDE SEQUENCE [LARGE SCALE GENOMIC DNA]</scope>
    <source>
        <strain evidence="2 3">CBS 131958</strain>
    </source>
</reference>
<evidence type="ECO:0000313" key="2">
    <source>
        <dbReference type="EMBL" id="KPI37611.1"/>
    </source>
</evidence>
<name>A0A0N0NK12_9EURO</name>
<dbReference type="PANTHER" id="PTHR42085">
    <property type="entry name" value="F-BOX DOMAIN-CONTAINING PROTEIN"/>
    <property type="match status" value="1"/>
</dbReference>
<dbReference type="AlphaFoldDB" id="A0A0N0NK12"/>
<evidence type="ECO:0008006" key="4">
    <source>
        <dbReference type="Google" id="ProtNLM"/>
    </source>
</evidence>
<keyword evidence="3" id="KW-1185">Reference proteome</keyword>
<dbReference type="EMBL" id="LFJN01000023">
    <property type="protein sequence ID" value="KPI37611.1"/>
    <property type="molecule type" value="Genomic_DNA"/>
</dbReference>
<dbReference type="VEuPathDB" id="FungiDB:AB675_3928"/>
<protein>
    <recommendedName>
        <fullName evidence="4">F-box domain-containing protein</fullName>
    </recommendedName>
</protein>
<organism evidence="2 3">
    <name type="scientific">Cyphellophora attinorum</name>
    <dbReference type="NCBI Taxonomy" id="1664694"/>
    <lineage>
        <taxon>Eukaryota</taxon>
        <taxon>Fungi</taxon>
        <taxon>Dikarya</taxon>
        <taxon>Ascomycota</taxon>
        <taxon>Pezizomycotina</taxon>
        <taxon>Eurotiomycetes</taxon>
        <taxon>Chaetothyriomycetidae</taxon>
        <taxon>Chaetothyriales</taxon>
        <taxon>Cyphellophoraceae</taxon>
        <taxon>Cyphellophora</taxon>
    </lineage>
</organism>
<proteinExistence type="predicted"/>
<dbReference type="Proteomes" id="UP000038010">
    <property type="component" value="Unassembled WGS sequence"/>
</dbReference>
<sequence length="278" mass="31303">MAQVSYVGSSAILPPSRSFHPFQRQPPQHDVARKPDKPSAILPPDQPPDPNVPSHLLTLPAEIRSYIFSYLVTTNRSIPLDPQRANWQGWVKPLHSMAPLLTCKSISEDLLDLLYGSNICFINLSRWPLYSYTLKTIGPSNLQRIRDLAIITEPSLNPYAPQVGRYHSPPFLDSRLWDALLQDLAYVDLVIRAPGKLSDPPGFWIQHDKYFDEYMGTLLPFLADTLRPLVASKLAAGCTAEPVISIDTNGDHQAQYVVWKYFRCRHCSGETLHGDAVF</sequence>
<comment type="caution">
    <text evidence="2">The sequence shown here is derived from an EMBL/GenBank/DDBJ whole genome shotgun (WGS) entry which is preliminary data.</text>
</comment>
<feature type="region of interest" description="Disordered" evidence="1">
    <location>
        <begin position="1"/>
        <end position="54"/>
    </location>
</feature>
<dbReference type="InterPro" id="IPR038883">
    <property type="entry name" value="AN11006-like"/>
</dbReference>
<dbReference type="GeneID" id="28735904"/>
<dbReference type="RefSeq" id="XP_017997574.1">
    <property type="nucleotide sequence ID" value="XM_018144024.1"/>
</dbReference>
<evidence type="ECO:0000313" key="3">
    <source>
        <dbReference type="Proteomes" id="UP000038010"/>
    </source>
</evidence>
<evidence type="ECO:0000256" key="1">
    <source>
        <dbReference type="SAM" id="MobiDB-lite"/>
    </source>
</evidence>
<gene>
    <name evidence="2" type="ORF">AB675_3928</name>
</gene>
<dbReference type="PANTHER" id="PTHR42085:SF2">
    <property type="entry name" value="F-BOX DOMAIN-CONTAINING PROTEIN"/>
    <property type="match status" value="1"/>
</dbReference>
<accession>A0A0N0NK12</accession>